<protein>
    <submittedName>
        <fullName evidence="2">Uncharacterized protein</fullName>
    </submittedName>
</protein>
<name>A0A1H3G484_9PSEU</name>
<evidence type="ECO:0000313" key="2">
    <source>
        <dbReference type="EMBL" id="SDX97518.1"/>
    </source>
</evidence>
<feature type="transmembrane region" description="Helical" evidence="1">
    <location>
        <begin position="15"/>
        <end position="36"/>
    </location>
</feature>
<accession>A0A1H3G484</accession>
<dbReference type="Proteomes" id="UP000199515">
    <property type="component" value="Unassembled WGS sequence"/>
</dbReference>
<proteinExistence type="predicted"/>
<reference evidence="2 3" key="1">
    <citation type="submission" date="2016-10" db="EMBL/GenBank/DDBJ databases">
        <authorList>
            <person name="de Groot N.N."/>
        </authorList>
    </citation>
    <scope>NUCLEOTIDE SEQUENCE [LARGE SCALE GENOMIC DNA]</scope>
    <source>
        <strain evidence="2 3">CPCC 202699</strain>
    </source>
</reference>
<gene>
    <name evidence="2" type="ORF">SAMN05421504_104100</name>
</gene>
<evidence type="ECO:0000313" key="3">
    <source>
        <dbReference type="Proteomes" id="UP000199515"/>
    </source>
</evidence>
<keyword evidence="1" id="KW-0472">Membrane</keyword>
<dbReference type="EMBL" id="FNON01000004">
    <property type="protein sequence ID" value="SDX97518.1"/>
    <property type="molecule type" value="Genomic_DNA"/>
</dbReference>
<organism evidence="2 3">
    <name type="scientific">Amycolatopsis xylanica</name>
    <dbReference type="NCBI Taxonomy" id="589385"/>
    <lineage>
        <taxon>Bacteria</taxon>
        <taxon>Bacillati</taxon>
        <taxon>Actinomycetota</taxon>
        <taxon>Actinomycetes</taxon>
        <taxon>Pseudonocardiales</taxon>
        <taxon>Pseudonocardiaceae</taxon>
        <taxon>Amycolatopsis</taxon>
    </lineage>
</organism>
<dbReference type="RefSeq" id="WP_091290663.1">
    <property type="nucleotide sequence ID" value="NZ_FNON01000004.1"/>
</dbReference>
<keyword evidence="1" id="KW-1133">Transmembrane helix</keyword>
<evidence type="ECO:0000256" key="1">
    <source>
        <dbReference type="SAM" id="Phobius"/>
    </source>
</evidence>
<keyword evidence="1" id="KW-0812">Transmembrane</keyword>
<sequence>MTEPSAFGGPIRRGALFGAGVVLGLLVGGGGVAIAWSATATSDTPSGAAADAAAACLVIGKAEIPTLKGLDLTVARRWDAAAELAEAAAAGDAGYQPLADSLAKVRQSMQLTNLGIEFTTSISHAKEFCARG</sequence>
<dbReference type="STRING" id="589385.SAMN05421504_104100"/>
<dbReference type="AlphaFoldDB" id="A0A1H3G484"/>
<keyword evidence="3" id="KW-1185">Reference proteome</keyword>